<keyword evidence="2" id="KW-1185">Reference proteome</keyword>
<sequence length="92" mass="9875">MLVTNSANLAETLNEIETSQGTWTNYGPNGQTTTEQVEGTIEGTGFKARFKNNPNGPDYGWGPLANTEEEATSLLLIKSAASLKIILRAAVF</sequence>
<comment type="caution">
    <text evidence="1">The sequence shown here is derived from an EMBL/GenBank/DDBJ whole genome shotgun (WGS) entry which is preliminary data.</text>
</comment>
<protein>
    <submittedName>
        <fullName evidence="1">Uncharacterized protein</fullName>
    </submittedName>
</protein>
<gene>
    <name evidence="1" type="ORF">PbB2_02826</name>
</gene>
<reference evidence="1 2" key="1">
    <citation type="journal article" date="2018" name="Genome Announc.">
        <title>Draft Genome Sequence of "Candidatus Phycosocius bacilliformis," an Alphaproteobacterial Ectosymbiont of the Hydrocarbon-Producing Green Alga Botryococcus braunii.</title>
        <authorList>
            <person name="Tanabe Y."/>
            <person name="Yamaguchi H."/>
            <person name="Watanabe M.M."/>
        </authorList>
    </citation>
    <scope>NUCLEOTIDE SEQUENCE [LARGE SCALE GENOMIC DNA]</scope>
    <source>
        <strain evidence="1 2">BOTRYCO-2</strain>
    </source>
</reference>
<evidence type="ECO:0000313" key="2">
    <source>
        <dbReference type="Proteomes" id="UP000245086"/>
    </source>
</evidence>
<dbReference type="Proteomes" id="UP000245086">
    <property type="component" value="Unassembled WGS sequence"/>
</dbReference>
<evidence type="ECO:0000313" key="1">
    <source>
        <dbReference type="EMBL" id="GBF59134.1"/>
    </source>
</evidence>
<dbReference type="EMBL" id="BFBR01000010">
    <property type="protein sequence ID" value="GBF59134.1"/>
    <property type="molecule type" value="Genomic_DNA"/>
</dbReference>
<accession>A0A2P2EDK3</accession>
<proteinExistence type="predicted"/>
<organism evidence="1 2">
    <name type="scientific">Candidatus Phycosocius bacilliformis</name>
    <dbReference type="NCBI Taxonomy" id="1445552"/>
    <lineage>
        <taxon>Bacteria</taxon>
        <taxon>Pseudomonadati</taxon>
        <taxon>Pseudomonadota</taxon>
        <taxon>Alphaproteobacteria</taxon>
        <taxon>Caulobacterales</taxon>
        <taxon>Caulobacterales incertae sedis</taxon>
        <taxon>Candidatus Phycosocius</taxon>
    </lineage>
</organism>
<name>A0A2P2EDK3_9PROT</name>
<dbReference type="AlphaFoldDB" id="A0A2P2EDK3"/>